<protein>
    <submittedName>
        <fullName evidence="1">Uncharacterized protein</fullName>
    </submittedName>
</protein>
<dbReference type="AlphaFoldDB" id="A0A7J4XN47"/>
<dbReference type="Proteomes" id="UP000422221">
    <property type="component" value="Unassembled WGS sequence"/>
</dbReference>
<proteinExistence type="predicted"/>
<comment type="caution">
    <text evidence="1">The sequence shown here is derived from an EMBL/GenBank/DDBJ whole genome shotgun (WGS) entry which is preliminary data.</text>
</comment>
<reference evidence="1 2" key="1">
    <citation type="journal article" date="2019" name="Nat. Med.">
        <title>A library of human gut bacterial isolates paired with longitudinal multiomics data enables mechanistic microbiome research.</title>
        <authorList>
            <person name="Poyet M."/>
            <person name="Groussin M."/>
            <person name="Gibbons S.M."/>
            <person name="Avila-Pacheco J."/>
            <person name="Jiang X."/>
            <person name="Kearney S.M."/>
            <person name="Perrotta A.R."/>
            <person name="Berdy B."/>
            <person name="Zhao S."/>
            <person name="Lieberman T.D."/>
            <person name="Swanson P.K."/>
            <person name="Smith M."/>
            <person name="Roesemann S."/>
            <person name="Alexander J.E."/>
            <person name="Rich S.A."/>
            <person name="Livny J."/>
            <person name="Vlamakis H."/>
            <person name="Clish C."/>
            <person name="Bullock K."/>
            <person name="Deik A."/>
            <person name="Scott J."/>
            <person name="Pierce K.A."/>
            <person name="Xavier R.J."/>
            <person name="Alm E.J."/>
        </authorList>
    </citation>
    <scope>NUCLEOTIDE SEQUENCE [LARGE SCALE GENOMIC DNA]</scope>
    <source>
        <strain evidence="1 2">BIOML-A10</strain>
    </source>
</reference>
<dbReference type="EMBL" id="VWMK01000002">
    <property type="protein sequence ID" value="KAA3769441.1"/>
    <property type="molecule type" value="Genomic_DNA"/>
</dbReference>
<gene>
    <name evidence="1" type="ORF">F3F73_03195</name>
</gene>
<organism evidence="1 2">
    <name type="scientific">Bacteroides salyersiae</name>
    <dbReference type="NCBI Taxonomy" id="291644"/>
    <lineage>
        <taxon>Bacteria</taxon>
        <taxon>Pseudomonadati</taxon>
        <taxon>Bacteroidota</taxon>
        <taxon>Bacteroidia</taxon>
        <taxon>Bacteroidales</taxon>
        <taxon>Bacteroidaceae</taxon>
        <taxon>Bacteroides</taxon>
    </lineage>
</organism>
<name>A0A7J4XN47_9BACE</name>
<sequence length="76" mass="8307">MEKIRAVTIILNGMTTTYHVGQGQRDGKRVIASIERSPGYEDAAGTCFPGNFLAKDKDGNKLVEISDTIPYVITYA</sequence>
<dbReference type="RefSeq" id="WP_130058627.1">
    <property type="nucleotide sequence ID" value="NZ_JADNPJ010000002.1"/>
</dbReference>
<evidence type="ECO:0000313" key="2">
    <source>
        <dbReference type="Proteomes" id="UP000422221"/>
    </source>
</evidence>
<evidence type="ECO:0000313" key="1">
    <source>
        <dbReference type="EMBL" id="KAA3769441.1"/>
    </source>
</evidence>
<accession>A0A7J4XN47</accession>